<dbReference type="Pfam" id="PF09722">
    <property type="entry name" value="Xre_MbcA_ParS_C"/>
    <property type="match status" value="1"/>
</dbReference>
<dbReference type="AlphaFoldDB" id="A0A932LZR1"/>
<organism evidence="3 4">
    <name type="scientific">Tectimicrobiota bacterium</name>
    <dbReference type="NCBI Taxonomy" id="2528274"/>
    <lineage>
        <taxon>Bacteria</taxon>
        <taxon>Pseudomonadati</taxon>
        <taxon>Nitrospinota/Tectimicrobiota group</taxon>
        <taxon>Candidatus Tectimicrobiota</taxon>
    </lineage>
</organism>
<proteinExistence type="predicted"/>
<evidence type="ECO:0000313" key="3">
    <source>
        <dbReference type="EMBL" id="MBI3014242.1"/>
    </source>
</evidence>
<evidence type="ECO:0000259" key="2">
    <source>
        <dbReference type="Pfam" id="PF20432"/>
    </source>
</evidence>
<accession>A0A932LZR1</accession>
<sequence length="166" mass="18697">MKSRLIAAKAHAEARDVKAYREAMQASQSGPYGYVWLLGIRQQDPLRIVKRVERGLAFQAFERLQRNTKLSTSDLAEAVAVSARTLHRRKEQGRLAPDESDRLVRFSRIFGRVLELFEGNLDSARRWLSTPNEALGGERPIALAKTDVGAREVEALIDRLEQGVLT</sequence>
<dbReference type="GO" id="GO:0003677">
    <property type="term" value="F:DNA binding"/>
    <property type="evidence" value="ECO:0007669"/>
    <property type="project" value="InterPro"/>
</dbReference>
<protein>
    <submittedName>
        <fullName evidence="3">DUF2384 domain-containing protein</fullName>
    </submittedName>
</protein>
<dbReference type="InterPro" id="IPR024467">
    <property type="entry name" value="Xre/MbcA/ParS-like_toxin-bd"/>
</dbReference>
<dbReference type="Pfam" id="PF20432">
    <property type="entry name" value="Xre-like-HTH"/>
    <property type="match status" value="1"/>
</dbReference>
<reference evidence="3" key="1">
    <citation type="submission" date="2020-07" db="EMBL/GenBank/DDBJ databases">
        <title>Huge and variable diversity of episymbiotic CPR bacteria and DPANN archaea in groundwater ecosystems.</title>
        <authorList>
            <person name="He C.Y."/>
            <person name="Keren R."/>
            <person name="Whittaker M."/>
            <person name="Farag I.F."/>
            <person name="Doudna J."/>
            <person name="Cate J.H.D."/>
            <person name="Banfield J.F."/>
        </authorList>
    </citation>
    <scope>NUCLEOTIDE SEQUENCE</scope>
    <source>
        <strain evidence="3">NC_groundwater_717_Ag_S-0.2um_59_8</strain>
    </source>
</reference>
<feature type="domain" description="Antitoxin Xre-like helix-turn-helix" evidence="2">
    <location>
        <begin position="49"/>
        <end position="108"/>
    </location>
</feature>
<dbReference type="Proteomes" id="UP000741360">
    <property type="component" value="Unassembled WGS sequence"/>
</dbReference>
<dbReference type="InterPro" id="IPR046847">
    <property type="entry name" value="Xre-like_HTH"/>
</dbReference>
<dbReference type="InterPro" id="IPR011979">
    <property type="entry name" value="Antitox_Xre"/>
</dbReference>
<dbReference type="NCBIfam" id="TIGR02293">
    <property type="entry name" value="TAS_TIGR02293"/>
    <property type="match status" value="1"/>
</dbReference>
<comment type="caution">
    <text evidence="3">The sequence shown here is derived from an EMBL/GenBank/DDBJ whole genome shotgun (WGS) entry which is preliminary data.</text>
</comment>
<dbReference type="EMBL" id="JACPSX010000069">
    <property type="protein sequence ID" value="MBI3014242.1"/>
    <property type="molecule type" value="Genomic_DNA"/>
</dbReference>
<evidence type="ECO:0000313" key="4">
    <source>
        <dbReference type="Proteomes" id="UP000741360"/>
    </source>
</evidence>
<evidence type="ECO:0000259" key="1">
    <source>
        <dbReference type="Pfam" id="PF09722"/>
    </source>
</evidence>
<name>A0A932LZR1_UNCTE</name>
<gene>
    <name evidence="3" type="ORF">HYY65_04045</name>
</gene>
<feature type="domain" description="Antitoxin Xre/MbcA/ParS-like toxin-binding" evidence="1">
    <location>
        <begin position="115"/>
        <end position="163"/>
    </location>
</feature>